<feature type="transmembrane region" description="Helical" evidence="1">
    <location>
        <begin position="119"/>
        <end position="147"/>
    </location>
</feature>
<keyword evidence="1" id="KW-1133">Transmembrane helix</keyword>
<keyword evidence="1" id="KW-0472">Membrane</keyword>
<dbReference type="RefSeq" id="WP_075908730.1">
    <property type="nucleotide sequence ID" value="NZ_CP041150.1"/>
</dbReference>
<gene>
    <name evidence="2" type="ORF">FJK96_17615</name>
</gene>
<feature type="transmembrane region" description="Helical" evidence="1">
    <location>
        <begin position="30"/>
        <end position="52"/>
    </location>
</feature>
<feature type="transmembrane region" description="Helical" evidence="1">
    <location>
        <begin position="153"/>
        <end position="179"/>
    </location>
</feature>
<keyword evidence="1" id="KW-0812">Transmembrane</keyword>
<feature type="transmembrane region" description="Helical" evidence="1">
    <location>
        <begin position="313"/>
        <end position="331"/>
    </location>
</feature>
<evidence type="ECO:0000313" key="3">
    <source>
        <dbReference type="Proteomes" id="UP000317728"/>
    </source>
</evidence>
<dbReference type="Proteomes" id="UP000317728">
    <property type="component" value="Chromosome"/>
</dbReference>
<feature type="transmembrane region" description="Helical" evidence="1">
    <location>
        <begin position="6"/>
        <end position="23"/>
    </location>
</feature>
<dbReference type="EMBL" id="CP041150">
    <property type="protein sequence ID" value="QDF71792.1"/>
    <property type="molecule type" value="Genomic_DNA"/>
</dbReference>
<protein>
    <submittedName>
        <fullName evidence="2">Uncharacterized protein</fullName>
    </submittedName>
</protein>
<feature type="transmembrane region" description="Helical" evidence="1">
    <location>
        <begin position="80"/>
        <end position="98"/>
    </location>
</feature>
<name>A0AB73U571_MYCCH</name>
<organism evidence="2 3">
    <name type="scientific">Mycobacteroides chelonae</name>
    <name type="common">Mycobacterium chelonae</name>
    <dbReference type="NCBI Taxonomy" id="1774"/>
    <lineage>
        <taxon>Bacteria</taxon>
        <taxon>Bacillati</taxon>
        <taxon>Actinomycetota</taxon>
        <taxon>Actinomycetes</taxon>
        <taxon>Mycobacteriales</taxon>
        <taxon>Mycobacteriaceae</taxon>
        <taxon>Mycobacteroides</taxon>
    </lineage>
</organism>
<evidence type="ECO:0000313" key="2">
    <source>
        <dbReference type="EMBL" id="QDF71792.1"/>
    </source>
</evidence>
<dbReference type="AlphaFoldDB" id="A0AB73U571"/>
<evidence type="ECO:0000256" key="1">
    <source>
        <dbReference type="SAM" id="Phobius"/>
    </source>
</evidence>
<proteinExistence type="predicted"/>
<accession>A0AB73U571</accession>
<feature type="transmembrane region" description="Helical" evidence="1">
    <location>
        <begin position="229"/>
        <end position="250"/>
    </location>
</feature>
<sequence>MHYNTPAAVIAACAALWFAIWGCTRSKEAFVAVMCFAIPAGLLGACTGGVLLMAQHAENYQRCALSTDMCRPVQYDMNPILSWVIPLAIVGFLAIMANSRGAQRFIDAVLENDKHVPPIAYGAALILRMQIVIVGFVALSAFCWLYPDSRAVGSMILFFAPIMLAFLGVPSLMSLLWPILRIEQLGKLQKFGGWLFIVASVPICFLVIIALPASRFFDTVQSRGYDPRYAALAILFGLLAVYSVSGEFLAGKLHADIEQLTALSIYWGGRRELDPTMVRSRLRRLKRSTHAIAIITAGIAIGFTPQALHLSDVFGMITGVGFVALISYVDAELASRHLE</sequence>
<feature type="transmembrane region" description="Helical" evidence="1">
    <location>
        <begin position="289"/>
        <end position="307"/>
    </location>
</feature>
<feature type="transmembrane region" description="Helical" evidence="1">
    <location>
        <begin position="191"/>
        <end position="217"/>
    </location>
</feature>
<reference evidence="2 3" key="1">
    <citation type="submission" date="2019-06" db="EMBL/GenBank/DDBJ databases">
        <title>Whole geneome sequnce of Mycobacteroides chelonae M77 isolated from bovine milk from Meghalaya, India.</title>
        <authorList>
            <person name="Vise E."/>
            <person name="Das S."/>
            <person name="Garg A."/>
            <person name="Ghatak S."/>
            <person name="Shakuntala I."/>
            <person name="Milton A.A.P."/>
            <person name="Karam A."/>
            <person name="Sanjukta R."/>
            <person name="Puro K."/>
            <person name="Sen A."/>
        </authorList>
    </citation>
    <scope>NUCLEOTIDE SEQUENCE [LARGE SCALE GENOMIC DNA]</scope>
    <source>
        <strain evidence="2 3">M77</strain>
    </source>
</reference>